<keyword evidence="2" id="KW-0732">Signal</keyword>
<evidence type="ECO:0000313" key="4">
    <source>
        <dbReference type="Proteomes" id="UP000000561"/>
    </source>
</evidence>
<evidence type="ECO:0000256" key="1">
    <source>
        <dbReference type="SAM" id="MobiDB-lite"/>
    </source>
</evidence>
<organism evidence="3 4">
    <name type="scientific">Mycosarcoma maydis</name>
    <name type="common">Corn smut fungus</name>
    <name type="synonym">Ustilago maydis</name>
    <dbReference type="NCBI Taxonomy" id="5270"/>
    <lineage>
        <taxon>Eukaryota</taxon>
        <taxon>Fungi</taxon>
        <taxon>Dikarya</taxon>
        <taxon>Basidiomycota</taxon>
        <taxon>Ustilaginomycotina</taxon>
        <taxon>Ustilaginomycetes</taxon>
        <taxon>Ustilaginales</taxon>
        <taxon>Ustilaginaceae</taxon>
        <taxon>Mycosarcoma</taxon>
    </lineage>
</organism>
<feature type="signal peptide" evidence="2">
    <location>
        <begin position="1"/>
        <end position="23"/>
    </location>
</feature>
<feature type="chain" id="PRO_5002240674" evidence="2">
    <location>
        <begin position="24"/>
        <end position="145"/>
    </location>
</feature>
<name>A0A0D1E4V8_MYCMD</name>
<gene>
    <name evidence="3" type="ORF">UMAG_12119</name>
</gene>
<evidence type="ECO:0000256" key="2">
    <source>
        <dbReference type="SAM" id="SignalP"/>
    </source>
</evidence>
<reference evidence="3 4" key="1">
    <citation type="journal article" date="2006" name="Nature">
        <title>Insights from the genome of the biotrophic fungal plant pathogen Ustilago maydis.</title>
        <authorList>
            <person name="Kamper J."/>
            <person name="Kahmann R."/>
            <person name="Bolker M."/>
            <person name="Ma L.J."/>
            <person name="Brefort T."/>
            <person name="Saville B.J."/>
            <person name="Banuett F."/>
            <person name="Kronstad J.W."/>
            <person name="Gold S.E."/>
            <person name="Muller O."/>
            <person name="Perlin M.H."/>
            <person name="Wosten H.A."/>
            <person name="de Vries R."/>
            <person name="Ruiz-Herrera J."/>
            <person name="Reynaga-Pena C.G."/>
            <person name="Snetselaar K."/>
            <person name="McCann M."/>
            <person name="Perez-Martin J."/>
            <person name="Feldbrugge M."/>
            <person name="Basse C.W."/>
            <person name="Steinberg G."/>
            <person name="Ibeas J.I."/>
            <person name="Holloman W."/>
            <person name="Guzman P."/>
            <person name="Farman M."/>
            <person name="Stajich J.E."/>
            <person name="Sentandreu R."/>
            <person name="Gonzalez-Prieto J.M."/>
            <person name="Kennell J.C."/>
            <person name="Molina L."/>
            <person name="Schirawski J."/>
            <person name="Mendoza-Mendoza A."/>
            <person name="Greilinger D."/>
            <person name="Munch K."/>
            <person name="Rossel N."/>
            <person name="Scherer M."/>
            <person name="Vranes M."/>
            <person name="Ladendorf O."/>
            <person name="Vincon V."/>
            <person name="Fuchs U."/>
            <person name="Sandrock B."/>
            <person name="Meng S."/>
            <person name="Ho E.C."/>
            <person name="Cahill M.J."/>
            <person name="Boyce K.J."/>
            <person name="Klose J."/>
            <person name="Klosterman S.J."/>
            <person name="Deelstra H.J."/>
            <person name="Ortiz-Castellanos L."/>
            <person name="Li W."/>
            <person name="Sanchez-Alonso P."/>
            <person name="Schreier P.H."/>
            <person name="Hauser-Hahn I."/>
            <person name="Vaupel M."/>
            <person name="Koopmann E."/>
            <person name="Friedrich G."/>
            <person name="Voss H."/>
            <person name="Schluter T."/>
            <person name="Margolis J."/>
            <person name="Platt D."/>
            <person name="Swimmer C."/>
            <person name="Gnirke A."/>
            <person name="Chen F."/>
            <person name="Vysotskaia V."/>
            <person name="Mannhaupt G."/>
            <person name="Guldener U."/>
            <person name="Munsterkotter M."/>
            <person name="Haase D."/>
            <person name="Oesterheld M."/>
            <person name="Mewes H.W."/>
            <person name="Mauceli E.W."/>
            <person name="DeCaprio D."/>
            <person name="Wade C.M."/>
            <person name="Butler J."/>
            <person name="Young S."/>
            <person name="Jaffe D.B."/>
            <person name="Calvo S."/>
            <person name="Nusbaum C."/>
            <person name="Galagan J."/>
            <person name="Birren B.W."/>
        </authorList>
    </citation>
    <scope>NUCLEOTIDE SEQUENCE [LARGE SCALE GENOMIC DNA]</scope>
    <source>
        <strain evidence="4">DSM 14603 / FGSC 9021 / UM521</strain>
    </source>
</reference>
<dbReference type="AlphaFoldDB" id="A0A0D1E4V8"/>
<protein>
    <submittedName>
        <fullName evidence="3">Uncharacterized protein</fullName>
    </submittedName>
</protein>
<proteinExistence type="predicted"/>
<dbReference type="RefSeq" id="XP_011387486.1">
    <property type="nucleotide sequence ID" value="XM_011389184.1"/>
</dbReference>
<dbReference type="EMBL" id="CM003141">
    <property type="protein sequence ID" value="KIS71029.1"/>
    <property type="molecule type" value="Genomic_DNA"/>
</dbReference>
<feature type="compositionally biased region" description="Polar residues" evidence="1">
    <location>
        <begin position="108"/>
        <end position="120"/>
    </location>
</feature>
<dbReference type="Proteomes" id="UP000000561">
    <property type="component" value="Chromosome 2"/>
</dbReference>
<evidence type="ECO:0000313" key="3">
    <source>
        <dbReference type="EMBL" id="KIS71029.1"/>
    </source>
</evidence>
<dbReference type="GeneID" id="23567880"/>
<feature type="region of interest" description="Disordered" evidence="1">
    <location>
        <begin position="93"/>
        <end position="145"/>
    </location>
</feature>
<dbReference type="VEuPathDB" id="FungiDB:UMAG_12119"/>
<accession>A0A0D1E4V8</accession>
<dbReference type="KEGG" id="uma:UMAG_12119"/>
<dbReference type="InParanoid" id="A0A0D1E4V8"/>
<keyword evidence="4" id="KW-1185">Reference proteome</keyword>
<sequence>MNASRTVAMHLLTISSIVGTTLGSSTSAIANVGLIFALSHFTCLALSRCLHLVNVRLQHMFDRDLKLICLPFSYTISFICALHPDVAVNDPLTTQQSTQALHPPYPSSVPSQPTHTSHLQKPQPDTFISHLPASPARTLVSSPRA</sequence>